<proteinExistence type="inferred from homology"/>
<evidence type="ECO:0000256" key="1">
    <source>
        <dbReference type="ARBA" id="ARBA00022694"/>
    </source>
</evidence>
<feature type="compositionally biased region" description="Acidic residues" evidence="5">
    <location>
        <begin position="204"/>
        <end position="213"/>
    </location>
</feature>
<gene>
    <name evidence="6" type="primary">RPP21</name>
    <name evidence="6" type="ORF">HDU87_006485</name>
</gene>
<feature type="region of interest" description="Disordered" evidence="5">
    <location>
        <begin position="181"/>
        <end position="213"/>
    </location>
</feature>
<keyword evidence="2" id="KW-0479">Metal-binding</keyword>
<dbReference type="InterPro" id="IPR007175">
    <property type="entry name" value="Rpr2/Snm1/Rpp21"/>
</dbReference>
<dbReference type="EMBL" id="JADGJQ010000056">
    <property type="protein sequence ID" value="KAJ3175088.1"/>
    <property type="molecule type" value="Genomic_DNA"/>
</dbReference>
<dbReference type="Pfam" id="PF04032">
    <property type="entry name" value="Rpr2"/>
    <property type="match status" value="1"/>
</dbReference>
<evidence type="ECO:0000313" key="6">
    <source>
        <dbReference type="EMBL" id="KAJ3175088.1"/>
    </source>
</evidence>
<evidence type="ECO:0000256" key="3">
    <source>
        <dbReference type="ARBA" id="ARBA00022833"/>
    </source>
</evidence>
<accession>A0AAD5THP4</accession>
<comment type="caution">
    <text evidence="6">The sequence shown here is derived from an EMBL/GenBank/DDBJ whole genome shotgun (WGS) entry which is preliminary data.</text>
</comment>
<dbReference type="Gene3D" id="6.20.50.20">
    <property type="match status" value="1"/>
</dbReference>
<keyword evidence="7" id="KW-1185">Reference proteome</keyword>
<sequence>MGRKDKRNGGGGGGGGRNIKDASHRIDNLEAYHRLNFLHQAAVLVAGLPVSNPPPPPPPPPQQQHSSTTTGKNPPPDSCSVQQKHAKTCSNLSRFYIRTRRAVERKLVLRSHPSVKRSLCKRCKGLLLPGVSAMVKVKVEQGRPIVLTTCGSCGTCRRLPAGADGDSLRLYVDRAAVKLDTNQKEKNAKDTRDSPKTPVVGVQEDADAMDVDA</sequence>
<dbReference type="GO" id="GO:0005655">
    <property type="term" value="C:nucleolar ribonuclease P complex"/>
    <property type="evidence" value="ECO:0007669"/>
    <property type="project" value="TreeGrafter"/>
</dbReference>
<feature type="region of interest" description="Disordered" evidence="5">
    <location>
        <begin position="1"/>
        <end position="21"/>
    </location>
</feature>
<dbReference type="AlphaFoldDB" id="A0AAD5THP4"/>
<feature type="compositionally biased region" description="Basic and acidic residues" evidence="5">
    <location>
        <begin position="181"/>
        <end position="195"/>
    </location>
</feature>
<organism evidence="6 7">
    <name type="scientific">Geranomyces variabilis</name>
    <dbReference type="NCBI Taxonomy" id="109894"/>
    <lineage>
        <taxon>Eukaryota</taxon>
        <taxon>Fungi</taxon>
        <taxon>Fungi incertae sedis</taxon>
        <taxon>Chytridiomycota</taxon>
        <taxon>Chytridiomycota incertae sedis</taxon>
        <taxon>Chytridiomycetes</taxon>
        <taxon>Spizellomycetales</taxon>
        <taxon>Powellomycetaceae</taxon>
        <taxon>Geranomyces</taxon>
    </lineage>
</organism>
<dbReference type="Proteomes" id="UP001212152">
    <property type="component" value="Unassembled WGS sequence"/>
</dbReference>
<protein>
    <submittedName>
        <fullName evidence="6">Ribonuclease P protein subunit p21</fullName>
    </submittedName>
</protein>
<evidence type="ECO:0000256" key="2">
    <source>
        <dbReference type="ARBA" id="ARBA00022723"/>
    </source>
</evidence>
<dbReference type="GO" id="GO:0046872">
    <property type="term" value="F:metal ion binding"/>
    <property type="evidence" value="ECO:0007669"/>
    <property type="project" value="UniProtKB-KW"/>
</dbReference>
<reference evidence="6" key="1">
    <citation type="submission" date="2020-05" db="EMBL/GenBank/DDBJ databases">
        <title>Phylogenomic resolution of chytrid fungi.</title>
        <authorList>
            <person name="Stajich J.E."/>
            <person name="Amses K."/>
            <person name="Simmons R."/>
            <person name="Seto K."/>
            <person name="Myers J."/>
            <person name="Bonds A."/>
            <person name="Quandt C.A."/>
            <person name="Barry K."/>
            <person name="Liu P."/>
            <person name="Grigoriev I."/>
            <person name="Longcore J.E."/>
            <person name="James T.Y."/>
        </authorList>
    </citation>
    <scope>NUCLEOTIDE SEQUENCE</scope>
    <source>
        <strain evidence="6">JEL0379</strain>
    </source>
</reference>
<dbReference type="PANTHER" id="PTHR14742:SF0">
    <property type="entry name" value="RIBONUCLEASE P PROTEIN SUBUNIT P21"/>
    <property type="match status" value="1"/>
</dbReference>
<dbReference type="PANTHER" id="PTHR14742">
    <property type="entry name" value="RIBONUCLEASE P SUBUNIT P21"/>
    <property type="match status" value="1"/>
</dbReference>
<name>A0AAD5THP4_9FUNG</name>
<evidence type="ECO:0000256" key="5">
    <source>
        <dbReference type="SAM" id="MobiDB-lite"/>
    </source>
</evidence>
<feature type="compositionally biased region" description="Pro residues" evidence="5">
    <location>
        <begin position="51"/>
        <end position="62"/>
    </location>
</feature>
<evidence type="ECO:0000256" key="4">
    <source>
        <dbReference type="ARBA" id="ARBA00038402"/>
    </source>
</evidence>
<comment type="similarity">
    <text evidence="4">Belongs to the eukaryotic/archaeal RNase P protein component 4 family.</text>
</comment>
<keyword evidence="1" id="KW-0819">tRNA processing</keyword>
<evidence type="ECO:0000313" key="7">
    <source>
        <dbReference type="Proteomes" id="UP001212152"/>
    </source>
</evidence>
<feature type="region of interest" description="Disordered" evidence="5">
    <location>
        <begin position="48"/>
        <end position="84"/>
    </location>
</feature>
<dbReference type="GO" id="GO:0008033">
    <property type="term" value="P:tRNA processing"/>
    <property type="evidence" value="ECO:0007669"/>
    <property type="project" value="UniProtKB-KW"/>
</dbReference>
<keyword evidence="3" id="KW-0862">Zinc</keyword>